<dbReference type="PANTHER" id="PTHR14513:SF0">
    <property type="entry name" value="PROTECTION OF TELOMERES PROTEIN 1"/>
    <property type="match status" value="1"/>
</dbReference>
<feature type="domain" description="Protection of telomeres protein 1 ssDNA-binding" evidence="11">
    <location>
        <begin position="206"/>
        <end position="367"/>
    </location>
</feature>
<evidence type="ECO:0000256" key="2">
    <source>
        <dbReference type="ARBA" id="ARBA00004574"/>
    </source>
</evidence>
<dbReference type="Pfam" id="PF02765">
    <property type="entry name" value="POT1"/>
    <property type="match status" value="1"/>
</dbReference>
<dbReference type="SUPFAM" id="SSF50249">
    <property type="entry name" value="Nucleic acid-binding proteins"/>
    <property type="match status" value="2"/>
</dbReference>
<evidence type="ECO:0000256" key="3">
    <source>
        <dbReference type="ARBA" id="ARBA00008442"/>
    </source>
</evidence>
<keyword evidence="5" id="KW-0158">Chromosome</keyword>
<comment type="caution">
    <text evidence="12">The sequence shown here is derived from an EMBL/GenBank/DDBJ whole genome shotgun (WGS) entry which is preliminary data.</text>
</comment>
<evidence type="ECO:0000313" key="12">
    <source>
        <dbReference type="EMBL" id="KAJ6438603.1"/>
    </source>
</evidence>
<feature type="compositionally biased region" description="Basic and acidic residues" evidence="9">
    <location>
        <begin position="516"/>
        <end position="527"/>
    </location>
</feature>
<proteinExistence type="inferred from homology"/>
<dbReference type="GO" id="GO:0098505">
    <property type="term" value="F:G-rich strand telomeric DNA binding"/>
    <property type="evidence" value="ECO:0007669"/>
    <property type="project" value="TreeGrafter"/>
</dbReference>
<dbReference type="InterPro" id="IPR012340">
    <property type="entry name" value="NA-bd_OB-fold"/>
</dbReference>
<keyword evidence="13" id="KW-1185">Reference proteome</keyword>
<evidence type="ECO:0000256" key="7">
    <source>
        <dbReference type="ARBA" id="ARBA00023125"/>
    </source>
</evidence>
<feature type="domain" description="Telomeric single stranded DNA binding POT1/Cdc13" evidence="10">
    <location>
        <begin position="21"/>
        <end position="96"/>
    </location>
</feature>
<evidence type="ECO:0000256" key="4">
    <source>
        <dbReference type="ARBA" id="ARBA00015253"/>
    </source>
</evidence>
<evidence type="ECO:0000256" key="6">
    <source>
        <dbReference type="ARBA" id="ARBA00022895"/>
    </source>
</evidence>
<dbReference type="GO" id="GO:0016233">
    <property type="term" value="P:telomere capping"/>
    <property type="evidence" value="ECO:0007669"/>
    <property type="project" value="TreeGrafter"/>
</dbReference>
<evidence type="ECO:0000256" key="1">
    <source>
        <dbReference type="ARBA" id="ARBA00004123"/>
    </source>
</evidence>
<feature type="region of interest" description="Disordered" evidence="9">
    <location>
        <begin position="634"/>
        <end position="669"/>
    </location>
</feature>
<evidence type="ECO:0000256" key="5">
    <source>
        <dbReference type="ARBA" id="ARBA00022454"/>
    </source>
</evidence>
<dbReference type="GO" id="GO:0010521">
    <property type="term" value="F:telomerase inhibitor activity"/>
    <property type="evidence" value="ECO:0007669"/>
    <property type="project" value="TreeGrafter"/>
</dbReference>
<protein>
    <recommendedName>
        <fullName evidence="4">Protection of telomeres protein 1</fullName>
    </recommendedName>
</protein>
<evidence type="ECO:0000256" key="8">
    <source>
        <dbReference type="ARBA" id="ARBA00023242"/>
    </source>
</evidence>
<comment type="subcellular location">
    <subcellularLocation>
        <location evidence="2">Chromosome</location>
        <location evidence="2">Telomere</location>
    </subcellularLocation>
    <subcellularLocation>
        <location evidence="1">Nucleus</location>
    </subcellularLocation>
</comment>
<name>A0AB34FI16_9HYPO</name>
<dbReference type="Gene3D" id="2.40.50.140">
    <property type="entry name" value="Nucleic acid-binding proteins"/>
    <property type="match status" value="2"/>
</dbReference>
<evidence type="ECO:0000256" key="9">
    <source>
        <dbReference type="SAM" id="MobiDB-lite"/>
    </source>
</evidence>
<feature type="region of interest" description="Disordered" evidence="9">
    <location>
        <begin position="140"/>
        <end position="164"/>
    </location>
</feature>
<gene>
    <name evidence="12" type="primary">POT1</name>
    <name evidence="12" type="ORF">O9K51_09197</name>
</gene>
<evidence type="ECO:0000259" key="10">
    <source>
        <dbReference type="Pfam" id="PF02765"/>
    </source>
</evidence>
<evidence type="ECO:0000313" key="13">
    <source>
        <dbReference type="Proteomes" id="UP001163105"/>
    </source>
</evidence>
<dbReference type="EMBL" id="JAQHRD010000008">
    <property type="protein sequence ID" value="KAJ6438603.1"/>
    <property type="molecule type" value="Genomic_DNA"/>
</dbReference>
<dbReference type="Pfam" id="PF16686">
    <property type="entry name" value="POT1PC"/>
    <property type="match status" value="1"/>
</dbReference>
<keyword evidence="8" id="KW-0539">Nucleus</keyword>
<keyword evidence="6" id="KW-0779">Telomere</keyword>
<feature type="region of interest" description="Disordered" evidence="9">
    <location>
        <begin position="516"/>
        <end position="549"/>
    </location>
</feature>
<feature type="compositionally biased region" description="Basic residues" evidence="9">
    <location>
        <begin position="410"/>
        <end position="420"/>
    </location>
</feature>
<dbReference type="FunFam" id="2.40.50.140:FF:000303">
    <property type="entry name" value="Protection of telomeres protein 1"/>
    <property type="match status" value="1"/>
</dbReference>
<dbReference type="InterPro" id="IPR032042">
    <property type="entry name" value="POT1PC"/>
</dbReference>
<dbReference type="InterPro" id="IPR011564">
    <property type="entry name" value="Telomer_end-bd_POT1/Cdc13"/>
</dbReference>
<dbReference type="AlphaFoldDB" id="A0AB34FI16"/>
<sequence>MSPGIAEALPPSYTTVREVLDAKFNKGTLVNLIGIVSDFRAPIPTRGKDWKCQIRFYDRTTEDEPDVSIELNVFRPEAEMPEVGYGDVIVISQAKVPINCFTAFSLHRMADKMLQVQAFQSASFSLLTSSTTRIRIYEAGKIPKPPRDPTPALRPSHKPGAPPSAAEKAFVSFVYNSVNKERLPAQTEFEAMKTRSINVKDKYRALKDVQQEIFIDAVVEVVREPYWLDDKYTLWVSDYTENSAFFEHSFVRDGSRRGQVGDPHGLLPQNKEEQDWAGPFGRRSMQVTCFCPHANVVREHPVSKGSWISMRNLHIKFGHNNANLEGFLREDRQYPGRINISVLDLSDRENLSQQLKDTVRRRKDYEKAYKNERKELDETIERKRKQLNDAAVAGAKRRADKGLESGPASKRNRKERRAHLQKTSSEARPPAETQTKESGLGQPTSEAKDLEPNVPDLNPQIQCENHKQRATLVDNILAPQDREFSIDGEPVTLAIPFSNHNYRTNVRVVNFAPSDLRDFSHPRKADSPYDCLSDNSGDDSEGDSDTDMEAANKNTIDNFTAVKHWEWKFALELEDAAVPPGQPKRRVWVAVDNQAAQCLVNLDASNLKHDRQNLDALRQRMFILWGDLEEHKSRNNAGNAKAGHDKPPDDSDGESPSKPTGKVSNRPFPCCVQEYGIKVPERDPGKANAGEGKRWERMYKLFGTKISGS</sequence>
<comment type="similarity">
    <text evidence="3">Belongs to the telombin family.</text>
</comment>
<feature type="compositionally biased region" description="Acidic residues" evidence="9">
    <location>
        <begin position="536"/>
        <end position="548"/>
    </location>
</feature>
<dbReference type="InterPro" id="IPR028389">
    <property type="entry name" value="POT1"/>
</dbReference>
<dbReference type="GO" id="GO:0032210">
    <property type="term" value="P:regulation of telomere maintenance via telomerase"/>
    <property type="evidence" value="ECO:0007669"/>
    <property type="project" value="TreeGrafter"/>
</dbReference>
<organism evidence="12 13">
    <name type="scientific">Purpureocillium lavendulum</name>
    <dbReference type="NCBI Taxonomy" id="1247861"/>
    <lineage>
        <taxon>Eukaryota</taxon>
        <taxon>Fungi</taxon>
        <taxon>Dikarya</taxon>
        <taxon>Ascomycota</taxon>
        <taxon>Pezizomycotina</taxon>
        <taxon>Sordariomycetes</taxon>
        <taxon>Hypocreomycetidae</taxon>
        <taxon>Hypocreales</taxon>
        <taxon>Ophiocordycipitaceae</taxon>
        <taxon>Purpureocillium</taxon>
    </lineage>
</organism>
<dbReference type="GO" id="GO:0000783">
    <property type="term" value="C:nuclear telomere cap complex"/>
    <property type="evidence" value="ECO:0007669"/>
    <property type="project" value="TreeGrafter"/>
</dbReference>
<evidence type="ECO:0000259" key="11">
    <source>
        <dbReference type="Pfam" id="PF16686"/>
    </source>
</evidence>
<dbReference type="Proteomes" id="UP001163105">
    <property type="component" value="Unassembled WGS sequence"/>
</dbReference>
<feature type="compositionally biased region" description="Polar residues" evidence="9">
    <location>
        <begin position="421"/>
        <end position="445"/>
    </location>
</feature>
<keyword evidence="7" id="KW-0238">DNA-binding</keyword>
<dbReference type="PANTHER" id="PTHR14513">
    <property type="entry name" value="PROTECTION OF TELOMERES 1"/>
    <property type="match status" value="1"/>
</dbReference>
<feature type="region of interest" description="Disordered" evidence="9">
    <location>
        <begin position="387"/>
        <end position="456"/>
    </location>
</feature>
<accession>A0AB34FI16</accession>
<reference evidence="12" key="1">
    <citation type="submission" date="2023-01" db="EMBL/GenBank/DDBJ databases">
        <title>The growth and conidiation of Purpureocillium lavendulum are regulated by nitrogen source and histone H3K14 acetylation.</title>
        <authorList>
            <person name="Tang P."/>
            <person name="Han J."/>
            <person name="Zhang C."/>
            <person name="Tang P."/>
            <person name="Qi F."/>
            <person name="Zhang K."/>
            <person name="Liang L."/>
        </authorList>
    </citation>
    <scope>NUCLEOTIDE SEQUENCE</scope>
    <source>
        <strain evidence="12">YMF1.00683</strain>
    </source>
</reference>